<dbReference type="InterPro" id="IPR036249">
    <property type="entry name" value="Thioredoxin-like_sf"/>
</dbReference>
<proteinExistence type="predicted"/>
<dbReference type="CDD" id="cd02966">
    <property type="entry name" value="TlpA_like_family"/>
    <property type="match status" value="1"/>
</dbReference>
<evidence type="ECO:0000313" key="2">
    <source>
        <dbReference type="EMBL" id="RWX22645.1"/>
    </source>
</evidence>
<dbReference type="PROSITE" id="PS51352">
    <property type="entry name" value="THIOREDOXIN_2"/>
    <property type="match status" value="1"/>
</dbReference>
<dbReference type="AlphaFoldDB" id="A0A444HL44"/>
<sequence>MALRLESPVPSLKVPNWVRGEPLTHFQSGKVYIVEFWASWCGPCVSAMPGLVQLQDRYKDSGLEVVGVAASERVGTADEARTMLDAWLNEKFSNLNFRIAFDYTGEMHKLWLAASFSFEIPKSFVVDRDGHIAFIGNPMELDDVLPKVLGGSWRTSAEAKKADKERIAEGEPYAAEIAFRDRISAAIEIK</sequence>
<feature type="domain" description="Thioredoxin" evidence="1">
    <location>
        <begin position="3"/>
        <end position="168"/>
    </location>
</feature>
<organism evidence="2 3">
    <name type="scientific">Rhizobium leguminosarum</name>
    <dbReference type="NCBI Taxonomy" id="384"/>
    <lineage>
        <taxon>Bacteria</taxon>
        <taxon>Pseudomonadati</taxon>
        <taxon>Pseudomonadota</taxon>
        <taxon>Alphaproteobacteria</taxon>
        <taxon>Hyphomicrobiales</taxon>
        <taxon>Rhizobiaceae</taxon>
        <taxon>Rhizobium/Agrobacterium group</taxon>
        <taxon>Rhizobium</taxon>
    </lineage>
</organism>
<dbReference type="GO" id="GO:0016209">
    <property type="term" value="F:antioxidant activity"/>
    <property type="evidence" value="ECO:0007669"/>
    <property type="project" value="InterPro"/>
</dbReference>
<comment type="caution">
    <text evidence="2">The sequence shown here is derived from an EMBL/GenBank/DDBJ whole genome shotgun (WGS) entry which is preliminary data.</text>
</comment>
<gene>
    <name evidence="2" type="ORF">EHI47_33055</name>
</gene>
<dbReference type="Pfam" id="PF00578">
    <property type="entry name" value="AhpC-TSA"/>
    <property type="match status" value="1"/>
</dbReference>
<dbReference type="InterPro" id="IPR000866">
    <property type="entry name" value="AhpC/TSA"/>
</dbReference>
<accession>A0A444HL44</accession>
<dbReference type="PANTHER" id="PTHR42852:SF13">
    <property type="entry name" value="PROTEIN DIPZ"/>
    <property type="match status" value="1"/>
</dbReference>
<dbReference type="EMBL" id="SBHX01000089">
    <property type="protein sequence ID" value="RWX22645.1"/>
    <property type="molecule type" value="Genomic_DNA"/>
</dbReference>
<dbReference type="InterPro" id="IPR050553">
    <property type="entry name" value="Thioredoxin_ResA/DsbE_sf"/>
</dbReference>
<protein>
    <submittedName>
        <fullName evidence="2">TlpA family protein disulfide reductase</fullName>
    </submittedName>
</protein>
<dbReference type="Gene3D" id="3.40.30.10">
    <property type="entry name" value="Glutaredoxin"/>
    <property type="match status" value="1"/>
</dbReference>
<dbReference type="PANTHER" id="PTHR42852">
    <property type="entry name" value="THIOL:DISULFIDE INTERCHANGE PROTEIN DSBE"/>
    <property type="match status" value="1"/>
</dbReference>
<dbReference type="SUPFAM" id="SSF52833">
    <property type="entry name" value="Thioredoxin-like"/>
    <property type="match status" value="1"/>
</dbReference>
<dbReference type="GO" id="GO:0016491">
    <property type="term" value="F:oxidoreductase activity"/>
    <property type="evidence" value="ECO:0007669"/>
    <property type="project" value="InterPro"/>
</dbReference>
<name>A0A444HL44_RHILE</name>
<evidence type="ECO:0000259" key="1">
    <source>
        <dbReference type="PROSITE" id="PS51352"/>
    </source>
</evidence>
<dbReference type="InterPro" id="IPR013766">
    <property type="entry name" value="Thioredoxin_domain"/>
</dbReference>
<reference evidence="2 3" key="1">
    <citation type="submission" date="2019-01" db="EMBL/GenBank/DDBJ databases">
        <title>RHIZO-ID as a novel technology for direct rhizobia identification.</title>
        <authorList>
            <person name="De Meyer S.E."/>
        </authorList>
    </citation>
    <scope>NUCLEOTIDE SEQUENCE [LARGE SCALE GENOMIC DNA]</scope>
    <source>
        <strain evidence="2 3">WSM448</strain>
    </source>
</reference>
<dbReference type="Proteomes" id="UP000283817">
    <property type="component" value="Unassembled WGS sequence"/>
</dbReference>
<evidence type="ECO:0000313" key="3">
    <source>
        <dbReference type="Proteomes" id="UP000283817"/>
    </source>
</evidence>